<dbReference type="SMART" id="SM00354">
    <property type="entry name" value="HTH_LACI"/>
    <property type="match status" value="1"/>
</dbReference>
<evidence type="ECO:0000313" key="5">
    <source>
        <dbReference type="EMBL" id="TBT83007.1"/>
    </source>
</evidence>
<dbReference type="EMBL" id="SDMQ01000015">
    <property type="protein sequence ID" value="TBT83007.1"/>
    <property type="molecule type" value="Genomic_DNA"/>
</dbReference>
<dbReference type="OrthoDB" id="4268837at2"/>
<dbReference type="PROSITE" id="PS00356">
    <property type="entry name" value="HTH_LACI_1"/>
    <property type="match status" value="1"/>
</dbReference>
<dbReference type="Pfam" id="PF00356">
    <property type="entry name" value="LacI"/>
    <property type="match status" value="1"/>
</dbReference>
<dbReference type="PROSITE" id="PS50932">
    <property type="entry name" value="HTH_LACI_2"/>
    <property type="match status" value="1"/>
</dbReference>
<evidence type="ECO:0000259" key="4">
    <source>
        <dbReference type="PROSITE" id="PS50932"/>
    </source>
</evidence>
<dbReference type="AlphaFoldDB" id="A0A4Q9KB86"/>
<dbReference type="PANTHER" id="PTHR30146:SF109">
    <property type="entry name" value="HTH-TYPE TRANSCRIPTIONAL REGULATOR GALS"/>
    <property type="match status" value="1"/>
</dbReference>
<dbReference type="SUPFAM" id="SSF47413">
    <property type="entry name" value="lambda repressor-like DNA-binding domains"/>
    <property type="match status" value="1"/>
</dbReference>
<dbReference type="InterPro" id="IPR000843">
    <property type="entry name" value="HTH_LacI"/>
</dbReference>
<dbReference type="InterPro" id="IPR028082">
    <property type="entry name" value="Peripla_BP_I"/>
</dbReference>
<organism evidence="5 6">
    <name type="scientific">Propioniciclava sinopodophylli</name>
    <dbReference type="NCBI Taxonomy" id="1837344"/>
    <lineage>
        <taxon>Bacteria</taxon>
        <taxon>Bacillati</taxon>
        <taxon>Actinomycetota</taxon>
        <taxon>Actinomycetes</taxon>
        <taxon>Propionibacteriales</taxon>
        <taxon>Propionibacteriaceae</taxon>
        <taxon>Propioniciclava</taxon>
    </lineage>
</organism>
<accession>A0A4Q9KB86</accession>
<dbReference type="GO" id="GO:0000976">
    <property type="term" value="F:transcription cis-regulatory region binding"/>
    <property type="evidence" value="ECO:0007669"/>
    <property type="project" value="TreeGrafter"/>
</dbReference>
<dbReference type="CDD" id="cd01392">
    <property type="entry name" value="HTH_LacI"/>
    <property type="match status" value="1"/>
</dbReference>
<evidence type="ECO:0000256" key="1">
    <source>
        <dbReference type="ARBA" id="ARBA00023015"/>
    </source>
</evidence>
<feature type="domain" description="HTH lacI-type" evidence="4">
    <location>
        <begin position="8"/>
        <end position="62"/>
    </location>
</feature>
<dbReference type="InterPro" id="IPR046335">
    <property type="entry name" value="LacI/GalR-like_sensor"/>
</dbReference>
<keyword evidence="2" id="KW-0238">DNA-binding</keyword>
<evidence type="ECO:0000256" key="2">
    <source>
        <dbReference type="ARBA" id="ARBA00023125"/>
    </source>
</evidence>
<dbReference type="InterPro" id="IPR010982">
    <property type="entry name" value="Lambda_DNA-bd_dom_sf"/>
</dbReference>
<name>A0A4Q9KB86_9ACTN</name>
<evidence type="ECO:0000256" key="3">
    <source>
        <dbReference type="ARBA" id="ARBA00023163"/>
    </source>
</evidence>
<dbReference type="Pfam" id="PF13377">
    <property type="entry name" value="Peripla_BP_3"/>
    <property type="match status" value="1"/>
</dbReference>
<comment type="caution">
    <text evidence="5">The sequence shown here is derived from an EMBL/GenBank/DDBJ whole genome shotgun (WGS) entry which is preliminary data.</text>
</comment>
<dbReference type="Proteomes" id="UP000292373">
    <property type="component" value="Unassembled WGS sequence"/>
</dbReference>
<keyword evidence="6" id="KW-1185">Reference proteome</keyword>
<dbReference type="GO" id="GO:0003700">
    <property type="term" value="F:DNA-binding transcription factor activity"/>
    <property type="evidence" value="ECO:0007669"/>
    <property type="project" value="TreeGrafter"/>
</dbReference>
<gene>
    <name evidence="5" type="ORF">ET989_12780</name>
</gene>
<dbReference type="PANTHER" id="PTHR30146">
    <property type="entry name" value="LACI-RELATED TRANSCRIPTIONAL REPRESSOR"/>
    <property type="match status" value="1"/>
</dbReference>
<dbReference type="SUPFAM" id="SSF53822">
    <property type="entry name" value="Periplasmic binding protein-like I"/>
    <property type="match status" value="1"/>
</dbReference>
<dbReference type="CDD" id="cd06267">
    <property type="entry name" value="PBP1_LacI_sugar_binding-like"/>
    <property type="match status" value="1"/>
</dbReference>
<protein>
    <submittedName>
        <fullName evidence="5">LacI family transcriptional regulator</fullName>
    </submittedName>
</protein>
<sequence>MDDVRSRTTLEDVARVAGVSRATASRAVRGGELVSPVALEAVRRAVEQLGYVPNPAARSLVTRQTDTLAVVVPEDDARVFSDPFIAQAIGGVAEALAHTPKQLVLLMRARGQENDRLLPYLRGGHVDGIVVLSHHRDDHLERELAALHLPLAFIGRPLEPQLAVPYVDVDNVAGGRLAAEHLLAAGARRLATISGPLDMPAAVDRITGWSEALAEAGVTEVARYEGDFTLVRGEELGARLLAEHPEVDGVFAANDLTAAGVLHAARAAGRSVPRTLRLVGYDDTQLGLTTHPQLTSITNPGRDLARRATRMVLDQLAGQPAPPPIIITPVLVERASG</sequence>
<dbReference type="Gene3D" id="3.40.50.2300">
    <property type="match status" value="2"/>
</dbReference>
<keyword evidence="1" id="KW-0805">Transcription regulation</keyword>
<keyword evidence="3" id="KW-0804">Transcription</keyword>
<proteinExistence type="predicted"/>
<dbReference type="Gene3D" id="1.10.260.40">
    <property type="entry name" value="lambda repressor-like DNA-binding domains"/>
    <property type="match status" value="1"/>
</dbReference>
<evidence type="ECO:0000313" key="6">
    <source>
        <dbReference type="Proteomes" id="UP000292373"/>
    </source>
</evidence>
<reference evidence="5 6" key="1">
    <citation type="submission" date="2019-01" db="EMBL/GenBank/DDBJ databases">
        <title>Lactibacter flavus gen. nov., sp. nov., a novel bacterium of the family Propionibacteriaceae isolated from raw milk and dairy products.</title>
        <authorList>
            <person name="Huptas C."/>
            <person name="Wenning M."/>
            <person name="Breitenwieser F."/>
            <person name="Doll E."/>
            <person name="Von Neubeck M."/>
            <person name="Busse H.-J."/>
            <person name="Scherer S."/>
        </authorList>
    </citation>
    <scope>NUCLEOTIDE SEQUENCE [LARGE SCALE GENOMIC DNA]</scope>
    <source>
        <strain evidence="5 6">KCTC 33808</strain>
    </source>
</reference>